<evidence type="ECO:0000313" key="2">
    <source>
        <dbReference type="EMBL" id="KZC10287.1"/>
    </source>
</evidence>
<reference evidence="2 3" key="1">
    <citation type="submission" date="2015-07" db="EMBL/GenBank/DDBJ databases">
        <title>The genome of Dufourea novaeangliae.</title>
        <authorList>
            <person name="Pan H."/>
            <person name="Kapheim K."/>
        </authorList>
    </citation>
    <scope>NUCLEOTIDE SEQUENCE [LARGE SCALE GENOMIC DNA]</scope>
    <source>
        <strain evidence="2">0120121106</strain>
        <tissue evidence="2">Whole body</tissue>
    </source>
</reference>
<name>A0A154PEM5_DUFNO</name>
<feature type="region of interest" description="Disordered" evidence="1">
    <location>
        <begin position="527"/>
        <end position="690"/>
    </location>
</feature>
<gene>
    <name evidence="2" type="ORF">WN55_01403</name>
</gene>
<organism evidence="2 3">
    <name type="scientific">Dufourea novaeangliae</name>
    <name type="common">Sweat bee</name>
    <dbReference type="NCBI Taxonomy" id="178035"/>
    <lineage>
        <taxon>Eukaryota</taxon>
        <taxon>Metazoa</taxon>
        <taxon>Ecdysozoa</taxon>
        <taxon>Arthropoda</taxon>
        <taxon>Hexapoda</taxon>
        <taxon>Insecta</taxon>
        <taxon>Pterygota</taxon>
        <taxon>Neoptera</taxon>
        <taxon>Endopterygota</taxon>
        <taxon>Hymenoptera</taxon>
        <taxon>Apocrita</taxon>
        <taxon>Aculeata</taxon>
        <taxon>Apoidea</taxon>
        <taxon>Anthophila</taxon>
        <taxon>Halictidae</taxon>
        <taxon>Rophitinae</taxon>
        <taxon>Dufourea</taxon>
    </lineage>
</organism>
<feature type="non-terminal residue" evidence="2">
    <location>
        <position position="690"/>
    </location>
</feature>
<feature type="compositionally biased region" description="Basic and acidic residues" evidence="1">
    <location>
        <begin position="10"/>
        <end position="22"/>
    </location>
</feature>
<sequence length="690" mass="77213">FNRTFLESCSSEKSDSSTKLNEKASPIEGINSASLPSKNLVTSVANTSTKTRSSMSDLTDRFNKLKARASELHVSENTINEKNQTTSSFSNDIKECVTVMKEKEESDTDNRLIDIDIFSPQMNYGKDQYKSSISDTSSDSVFLDESKVNKSILHEAKLLARTFEELALRTSSGSSIDDLITNNPLWTSELLPAFDDEIDNLIELPISPDTSNANPNNKKVMERTDNVPHINRNRKFVANISKENIKDLEMELIAPIPTEKRVTAATLLLDLKKLINTEIDTEANKLLENLEKVLGINWDNNTELLTTYLNVTNNLAKSPQKSNSNLEIKNVAENNMEFSQENNVTDDLIENIEESAHGTNMNINDSNLGKCSTNNQKCLKEINRESKEMDEELKIRNGRTGNENKGRDFNVQTTCNVNTSCTTESNDSVNEKVAIELLTNLSKLLSGQTEEHSTINLLRNLGRVLNFHSNNCNINEKEKTNKSDVDIHQTPKKANLKYENKSHSSVLSKSVNRYSLELESKVHKIISSTPNSTDNRCPLKKSSRPSKPVASSTPDAENSKARKVQSQKSKSSKKRNFGCDISPVTTRVNDNNSNGVNNSSKRFSKLLSPKKTPKLRPVDSSIPRCRTPPVNKRLNSSCDINQYERTAESPQRSLYKMSSSQNNSPISLKKNGGKIQQSPLRDSNKIMHKV</sequence>
<evidence type="ECO:0000313" key="3">
    <source>
        <dbReference type="Proteomes" id="UP000076502"/>
    </source>
</evidence>
<protein>
    <submittedName>
        <fullName evidence="2">Uncharacterized protein</fullName>
    </submittedName>
</protein>
<keyword evidence="3" id="KW-1185">Reference proteome</keyword>
<feature type="region of interest" description="Disordered" evidence="1">
    <location>
        <begin position="1"/>
        <end position="33"/>
    </location>
</feature>
<dbReference type="AlphaFoldDB" id="A0A154PEM5"/>
<feature type="compositionally biased region" description="Basic residues" evidence="1">
    <location>
        <begin position="561"/>
        <end position="576"/>
    </location>
</feature>
<dbReference type="OrthoDB" id="6747212at2759"/>
<feature type="compositionally biased region" description="Low complexity" evidence="1">
    <location>
        <begin position="588"/>
        <end position="610"/>
    </location>
</feature>
<accession>A0A154PEM5</accession>
<feature type="compositionally biased region" description="Polar residues" evidence="1">
    <location>
        <begin position="633"/>
        <end position="666"/>
    </location>
</feature>
<dbReference type="Proteomes" id="UP000076502">
    <property type="component" value="Unassembled WGS sequence"/>
</dbReference>
<dbReference type="EMBL" id="KQ434889">
    <property type="protein sequence ID" value="KZC10287.1"/>
    <property type="molecule type" value="Genomic_DNA"/>
</dbReference>
<proteinExistence type="predicted"/>
<feature type="non-terminal residue" evidence="2">
    <location>
        <position position="1"/>
    </location>
</feature>
<evidence type="ECO:0000256" key="1">
    <source>
        <dbReference type="SAM" id="MobiDB-lite"/>
    </source>
</evidence>